<evidence type="ECO:0000313" key="3">
    <source>
        <dbReference type="EMBL" id="CAI2365864.1"/>
    </source>
</evidence>
<dbReference type="EMBL" id="CAMPGE010006945">
    <property type="protein sequence ID" value="CAI2365864.1"/>
    <property type="molecule type" value="Genomic_DNA"/>
</dbReference>
<dbReference type="GO" id="GO:0016020">
    <property type="term" value="C:membrane"/>
    <property type="evidence" value="ECO:0007669"/>
    <property type="project" value="InterPro"/>
</dbReference>
<feature type="transmembrane region" description="Helical" evidence="2">
    <location>
        <begin position="135"/>
        <end position="156"/>
    </location>
</feature>
<reference evidence="3" key="1">
    <citation type="submission" date="2023-07" db="EMBL/GenBank/DDBJ databases">
        <authorList>
            <consortium name="AG Swart"/>
            <person name="Singh M."/>
            <person name="Singh A."/>
            <person name="Seah K."/>
            <person name="Emmerich C."/>
        </authorList>
    </citation>
    <scope>NUCLEOTIDE SEQUENCE</scope>
    <source>
        <strain evidence="3">DP1</strain>
    </source>
</reference>
<evidence type="ECO:0000256" key="2">
    <source>
        <dbReference type="SAM" id="Phobius"/>
    </source>
</evidence>
<accession>A0AAD1UB19</accession>
<dbReference type="AlphaFoldDB" id="A0AAD1UB19"/>
<dbReference type="InterPro" id="IPR002528">
    <property type="entry name" value="MATE_fam"/>
</dbReference>
<keyword evidence="4" id="KW-1185">Reference proteome</keyword>
<dbReference type="GO" id="GO:0042910">
    <property type="term" value="F:xenobiotic transmembrane transporter activity"/>
    <property type="evidence" value="ECO:0007669"/>
    <property type="project" value="InterPro"/>
</dbReference>
<keyword evidence="2" id="KW-0472">Membrane</keyword>
<evidence type="ECO:0000256" key="1">
    <source>
        <dbReference type="ARBA" id="ARBA00010199"/>
    </source>
</evidence>
<dbReference type="PANTHER" id="PTHR11206">
    <property type="entry name" value="MULTIDRUG RESISTANCE PROTEIN"/>
    <property type="match status" value="1"/>
</dbReference>
<feature type="transmembrane region" description="Helical" evidence="2">
    <location>
        <begin position="93"/>
        <end position="114"/>
    </location>
</feature>
<gene>
    <name evidence="3" type="ORF">ECRASSUSDP1_LOCUS7140</name>
</gene>
<name>A0AAD1UB19_EUPCR</name>
<feature type="transmembrane region" description="Helical" evidence="2">
    <location>
        <begin position="6"/>
        <end position="32"/>
    </location>
</feature>
<proteinExistence type="inferred from homology"/>
<keyword evidence="2" id="KW-1133">Transmembrane helix</keyword>
<protein>
    <submittedName>
        <fullName evidence="3">Uncharacterized protein</fullName>
    </submittedName>
</protein>
<dbReference type="Pfam" id="PF01554">
    <property type="entry name" value="MatE"/>
    <property type="match status" value="1"/>
</dbReference>
<evidence type="ECO:0000313" key="4">
    <source>
        <dbReference type="Proteomes" id="UP001295684"/>
    </source>
</evidence>
<dbReference type="Proteomes" id="UP001295684">
    <property type="component" value="Unassembled WGS sequence"/>
</dbReference>
<feature type="transmembrane region" description="Helical" evidence="2">
    <location>
        <begin position="232"/>
        <end position="255"/>
    </location>
</feature>
<dbReference type="GO" id="GO:0015297">
    <property type="term" value="F:antiporter activity"/>
    <property type="evidence" value="ECO:0007669"/>
    <property type="project" value="InterPro"/>
</dbReference>
<comment type="similarity">
    <text evidence="1">Belongs to the multi antimicrobial extrusion (MATE) (TC 2.A.66.1) family.</text>
</comment>
<sequence length="296" mass="33366">MSKFDLSISGIAIVTSIAYFMNYLVPMIYVTLKKDSVRENSMRWINKDSFFGLWQYMRYGIPSMMLTALEYWSREMITIFGGFFGEKELGACVILFNTLDFVYMIPLGFCYAANALISNSLGAMNPNSAKVYRNLAAMIGFTLSLILGTLKLILRYHIPNLFTQDEEIIEMIITAIPLISLSTINDYTQGISQGTVKAMGIQNYATILSMIGYWGIFILLTIWLTFKLYCGICGIFGGLPIALLFVCGSFLFIIYRTDTVALSQGFCQRLRKEEEGCHMNRLDSSKSANSHSLLET</sequence>
<organism evidence="3 4">
    <name type="scientific">Euplotes crassus</name>
    <dbReference type="NCBI Taxonomy" id="5936"/>
    <lineage>
        <taxon>Eukaryota</taxon>
        <taxon>Sar</taxon>
        <taxon>Alveolata</taxon>
        <taxon>Ciliophora</taxon>
        <taxon>Intramacronucleata</taxon>
        <taxon>Spirotrichea</taxon>
        <taxon>Hypotrichia</taxon>
        <taxon>Euplotida</taxon>
        <taxon>Euplotidae</taxon>
        <taxon>Moneuplotes</taxon>
    </lineage>
</organism>
<keyword evidence="2" id="KW-0812">Transmembrane</keyword>
<feature type="transmembrane region" description="Helical" evidence="2">
    <location>
        <begin position="204"/>
        <end position="226"/>
    </location>
</feature>
<comment type="caution">
    <text evidence="3">The sequence shown here is derived from an EMBL/GenBank/DDBJ whole genome shotgun (WGS) entry which is preliminary data.</text>
</comment>